<evidence type="ECO:0000256" key="1">
    <source>
        <dbReference type="ARBA" id="ARBA00023002"/>
    </source>
</evidence>
<evidence type="ECO:0000313" key="7">
    <source>
        <dbReference type="Proteomes" id="UP000063308"/>
    </source>
</evidence>
<keyword evidence="2" id="KW-0520">NAD</keyword>
<dbReference type="InterPro" id="IPR015815">
    <property type="entry name" value="HIBADH-related"/>
</dbReference>
<dbReference type="GO" id="GO:0051287">
    <property type="term" value="F:NAD binding"/>
    <property type="evidence" value="ECO:0007669"/>
    <property type="project" value="InterPro"/>
</dbReference>
<accession>A0A0E4BS84</accession>
<dbReference type="EMBL" id="AP014685">
    <property type="protein sequence ID" value="BAR58886.1"/>
    <property type="molecule type" value="Genomic_DNA"/>
</dbReference>
<name>A0A0E4BS84_9BRAD</name>
<organism evidence="6 7">
    <name type="scientific">Bradyrhizobium diazoefficiens</name>
    <dbReference type="NCBI Taxonomy" id="1355477"/>
    <lineage>
        <taxon>Bacteria</taxon>
        <taxon>Pseudomonadati</taxon>
        <taxon>Pseudomonadota</taxon>
        <taxon>Alphaproteobacteria</taxon>
        <taxon>Hyphomicrobiales</taxon>
        <taxon>Nitrobacteraceae</taxon>
        <taxon>Bradyrhizobium</taxon>
    </lineage>
</organism>
<reference evidence="6 7" key="1">
    <citation type="submission" date="2014-11" db="EMBL/GenBank/DDBJ databases">
        <title>Symbiosis island explosion on the genome of extra-slow-growing strains of soybean bradyrhizobia with massive insertion sequences.</title>
        <authorList>
            <person name="Iida T."/>
            <person name="Minamisawa K."/>
        </authorList>
    </citation>
    <scope>NUCLEOTIDE SEQUENCE [LARGE SCALE GENOMIC DNA]</scope>
    <source>
        <strain evidence="6 7">NK6</strain>
    </source>
</reference>
<dbReference type="Pfam" id="PF03446">
    <property type="entry name" value="NAD_binding_2"/>
    <property type="match status" value="1"/>
</dbReference>
<evidence type="ECO:0000313" key="6">
    <source>
        <dbReference type="EMBL" id="BAR58886.1"/>
    </source>
</evidence>
<dbReference type="InterPro" id="IPR008927">
    <property type="entry name" value="6-PGluconate_DH-like_C_sf"/>
</dbReference>
<evidence type="ECO:0000259" key="5">
    <source>
        <dbReference type="Pfam" id="PF14833"/>
    </source>
</evidence>
<dbReference type="Proteomes" id="UP000063308">
    <property type="component" value="Chromosome"/>
</dbReference>
<dbReference type="InterPro" id="IPR029154">
    <property type="entry name" value="HIBADH-like_NADP-bd"/>
</dbReference>
<proteinExistence type="predicted"/>
<evidence type="ECO:0000256" key="2">
    <source>
        <dbReference type="ARBA" id="ARBA00023027"/>
    </source>
</evidence>
<dbReference type="AlphaFoldDB" id="A0A0E4BS84"/>
<dbReference type="SUPFAM" id="SSF51735">
    <property type="entry name" value="NAD(P)-binding Rossmann-fold domains"/>
    <property type="match status" value="1"/>
</dbReference>
<dbReference type="GO" id="GO:0016491">
    <property type="term" value="F:oxidoreductase activity"/>
    <property type="evidence" value="ECO:0007669"/>
    <property type="project" value="UniProtKB-KW"/>
</dbReference>
<dbReference type="Pfam" id="PF14833">
    <property type="entry name" value="NAD_binding_11"/>
    <property type="match status" value="1"/>
</dbReference>
<dbReference type="PANTHER" id="PTHR43060">
    <property type="entry name" value="3-HYDROXYISOBUTYRATE DEHYDROGENASE-LIKE 1, MITOCHONDRIAL-RELATED"/>
    <property type="match status" value="1"/>
</dbReference>
<dbReference type="InterPro" id="IPR036291">
    <property type="entry name" value="NAD(P)-bd_dom_sf"/>
</dbReference>
<dbReference type="Gene3D" id="3.40.50.720">
    <property type="entry name" value="NAD(P)-binding Rossmann-like Domain"/>
    <property type="match status" value="1"/>
</dbReference>
<protein>
    <submittedName>
        <fullName evidence="6">Oxidoredutase</fullName>
    </submittedName>
</protein>
<sequence>MIAIIAKMRPRSPSFDRPIGQYREDLSMPTIAFLGVGRMGSHMARRLAEAGHKVRAFDPNAPAVAKLASAGVEAAASPKAAAAGADFILASLPSPVALRAAVTGEDGILAAAKKGATVVDFSTVDPATTKAVAAICDKAGINYLDAPVSGGVAGAENGKLLIMIGGDQTVLDATRPVLETLAGKIIHCGPVGSGQLMKLSHNLLTAINTVALGEVLAASVKSGAKLDVLLEVLGGGLAGSKMLDWLGKTLFTQERPAFFALDLMHKDISLALDEFTASPMYLGQLVRQIYNTARADGLGGKDSTSVSEVYERLLKVNLRRPAA</sequence>
<dbReference type="Gene3D" id="1.10.1040.10">
    <property type="entry name" value="N-(1-d-carboxylethyl)-l-norvaline Dehydrogenase, domain 2"/>
    <property type="match status" value="1"/>
</dbReference>
<dbReference type="RefSeq" id="WP_082755982.1">
    <property type="nucleotide sequence ID" value="NZ_CP126038.1"/>
</dbReference>
<dbReference type="SUPFAM" id="SSF48179">
    <property type="entry name" value="6-phosphogluconate dehydrogenase C-terminal domain-like"/>
    <property type="match status" value="1"/>
</dbReference>
<feature type="domain" description="6-phosphogluconate dehydrogenase NADP-binding" evidence="4">
    <location>
        <begin position="30"/>
        <end position="189"/>
    </location>
</feature>
<keyword evidence="1" id="KW-0560">Oxidoreductase</keyword>
<gene>
    <name evidence="6" type="ORF">NK6_5729</name>
</gene>
<feature type="domain" description="3-hydroxyisobutyrate dehydrogenase-like NAD-binding" evidence="5">
    <location>
        <begin position="192"/>
        <end position="309"/>
    </location>
</feature>
<dbReference type="GO" id="GO:0050661">
    <property type="term" value="F:NADP binding"/>
    <property type="evidence" value="ECO:0007669"/>
    <property type="project" value="InterPro"/>
</dbReference>
<dbReference type="InterPro" id="IPR006115">
    <property type="entry name" value="6PGDH_NADP-bd"/>
</dbReference>
<dbReference type="InterPro" id="IPR013328">
    <property type="entry name" value="6PGD_dom2"/>
</dbReference>
<evidence type="ECO:0000259" key="4">
    <source>
        <dbReference type="Pfam" id="PF03446"/>
    </source>
</evidence>
<feature type="active site" evidence="3">
    <location>
        <position position="198"/>
    </location>
</feature>
<evidence type="ECO:0000256" key="3">
    <source>
        <dbReference type="PIRSR" id="PIRSR000103-1"/>
    </source>
</evidence>
<dbReference type="PIRSF" id="PIRSF000103">
    <property type="entry name" value="HIBADH"/>
    <property type="match status" value="1"/>
</dbReference>
<dbReference type="PANTHER" id="PTHR43060:SF15">
    <property type="entry name" value="3-HYDROXYISOBUTYRATE DEHYDROGENASE-LIKE 1, MITOCHONDRIAL-RELATED"/>
    <property type="match status" value="1"/>
</dbReference>